<dbReference type="Pfam" id="PF16653">
    <property type="entry name" value="Sacchrp_dh_C"/>
    <property type="match status" value="1"/>
</dbReference>
<evidence type="ECO:0000259" key="2">
    <source>
        <dbReference type="Pfam" id="PF16653"/>
    </source>
</evidence>
<protein>
    <submittedName>
        <fullName evidence="3">Saccharopine dehydrogenase</fullName>
    </submittedName>
</protein>
<sequence>MTRILLLGGGKIGEAIATLLGESGDYQIVVGDRSAQALAGVAALPGVTPLVIDASDEDAVAAAAGGAFAILSACPFFLTVGIARAARRAGAHYLDLTEDVASTAEVRALAEGATSAFIPQCGLAPGFISIAANDLAQSFDSLDSLRLRVGALPRFPTNGLKYNLSWSTQGLVNEYLRPCEAIVDGRLTTVQPMDGLESFSLDGVAYEAFNTSGGLGSLCETYAGRLRALDYRSVRYPGHCALMKVLLDDLGLSRRPELLCELLDAGLPITAQDMVLVLVTARGQRQGRFIEESLISRIFGKPVAGRQLSAIGLTTASGITAVLDLLVEGALPDRGLIRQEDIPLPLFRANRFGRNYWPDEAEAAQGAQAPARPSPDLCPA</sequence>
<keyword evidence="4" id="KW-1185">Reference proteome</keyword>
<dbReference type="RefSeq" id="WP_011390620.1">
    <property type="nucleotide sequence ID" value="NC_007643.1"/>
</dbReference>
<dbReference type="HOGENOM" id="CLU_032858_0_0_5"/>
<dbReference type="STRING" id="269796.Rru_A2810"/>
<dbReference type="InterPro" id="IPR032095">
    <property type="entry name" value="Sacchrp_dh-like_C"/>
</dbReference>
<dbReference type="Proteomes" id="UP000001929">
    <property type="component" value="Chromosome"/>
</dbReference>
<dbReference type="KEGG" id="rru:Rru_A2810"/>
<organism evidence="3 4">
    <name type="scientific">Rhodospirillum rubrum (strain ATCC 11170 / ATH 1.1.1 / DSM 467 / LMG 4362 / NCIMB 8255 / S1)</name>
    <dbReference type="NCBI Taxonomy" id="269796"/>
    <lineage>
        <taxon>Bacteria</taxon>
        <taxon>Pseudomonadati</taxon>
        <taxon>Pseudomonadota</taxon>
        <taxon>Alphaproteobacteria</taxon>
        <taxon>Rhodospirillales</taxon>
        <taxon>Rhodospirillaceae</taxon>
        <taxon>Rhodospirillum</taxon>
    </lineage>
</organism>
<dbReference type="InterPro" id="IPR036291">
    <property type="entry name" value="NAD(P)-bd_dom_sf"/>
</dbReference>
<dbReference type="SUPFAM" id="SSF55347">
    <property type="entry name" value="Glyceraldehyde-3-phosphate dehydrogenase-like, C-terminal domain"/>
    <property type="match status" value="1"/>
</dbReference>
<dbReference type="PhylomeDB" id="Q2RQI8"/>
<dbReference type="InterPro" id="IPR005097">
    <property type="entry name" value="Sacchrp_dh_NADP-bd"/>
</dbReference>
<reference evidence="3 4" key="1">
    <citation type="journal article" date="2011" name="Stand. Genomic Sci.">
        <title>Complete genome sequence of Rhodospirillum rubrum type strain (S1).</title>
        <authorList>
            <person name="Munk A.C."/>
            <person name="Copeland A."/>
            <person name="Lucas S."/>
            <person name="Lapidus A."/>
            <person name="Del Rio T.G."/>
            <person name="Barry K."/>
            <person name="Detter J.C."/>
            <person name="Hammon N."/>
            <person name="Israni S."/>
            <person name="Pitluck S."/>
            <person name="Brettin T."/>
            <person name="Bruce D."/>
            <person name="Han C."/>
            <person name="Tapia R."/>
            <person name="Gilna P."/>
            <person name="Schmutz J."/>
            <person name="Larimer F."/>
            <person name="Land M."/>
            <person name="Kyrpides N.C."/>
            <person name="Mavromatis K."/>
            <person name="Richardson P."/>
            <person name="Rohde M."/>
            <person name="Goker M."/>
            <person name="Klenk H.P."/>
            <person name="Zhang Y."/>
            <person name="Roberts G.P."/>
            <person name="Reslewic S."/>
            <person name="Schwartz D.C."/>
        </authorList>
    </citation>
    <scope>NUCLEOTIDE SEQUENCE [LARGE SCALE GENOMIC DNA]</scope>
    <source>
        <strain evidence="4">ATCC 11170 / ATH 1.1.1 / DSM 467 / LMG 4362 / NCIMB 8255 / S1</strain>
    </source>
</reference>
<evidence type="ECO:0000313" key="4">
    <source>
        <dbReference type="Proteomes" id="UP000001929"/>
    </source>
</evidence>
<evidence type="ECO:0000259" key="1">
    <source>
        <dbReference type="Pfam" id="PF03435"/>
    </source>
</evidence>
<name>Q2RQI8_RHORT</name>
<dbReference type="SUPFAM" id="SSF51735">
    <property type="entry name" value="NAD(P)-binding Rossmann-fold domains"/>
    <property type="match status" value="1"/>
</dbReference>
<dbReference type="Pfam" id="PF03435">
    <property type="entry name" value="Sacchrp_dh_NADP"/>
    <property type="match status" value="1"/>
</dbReference>
<proteinExistence type="predicted"/>
<dbReference type="Gene3D" id="3.30.360.10">
    <property type="entry name" value="Dihydrodipicolinate Reductase, domain 2"/>
    <property type="match status" value="1"/>
</dbReference>
<evidence type="ECO:0000313" key="3">
    <source>
        <dbReference type="EMBL" id="ABC23607.1"/>
    </source>
</evidence>
<feature type="domain" description="Saccharopine dehydrogenase-like C-terminal" evidence="2">
    <location>
        <begin position="122"/>
        <end position="342"/>
    </location>
</feature>
<accession>Q2RQI8</accession>
<feature type="domain" description="Saccharopine dehydrogenase NADP binding" evidence="1">
    <location>
        <begin position="4"/>
        <end position="111"/>
    </location>
</feature>
<dbReference type="EnsemblBacteria" id="ABC23607">
    <property type="protein sequence ID" value="ABC23607"/>
    <property type="gene ID" value="Rru_A2810"/>
</dbReference>
<dbReference type="Gene3D" id="3.40.50.720">
    <property type="entry name" value="NAD(P)-binding Rossmann-like Domain"/>
    <property type="match status" value="1"/>
</dbReference>
<dbReference type="EMBL" id="CP000230">
    <property type="protein sequence ID" value="ABC23607.1"/>
    <property type="molecule type" value="Genomic_DNA"/>
</dbReference>
<gene>
    <name evidence="3" type="ordered locus">Rru_A2810</name>
</gene>
<dbReference type="PATRIC" id="fig|269796.9.peg.2916"/>
<dbReference type="eggNOG" id="COG1748">
    <property type="taxonomic scope" value="Bacteria"/>
</dbReference>
<dbReference type="AlphaFoldDB" id="Q2RQI8"/>